<keyword evidence="1" id="KW-0732">Signal</keyword>
<feature type="chain" id="PRO_5043608155" description="Rhodanese domain-containing protein" evidence="1">
    <location>
        <begin position="29"/>
        <end position="172"/>
    </location>
</feature>
<dbReference type="PANTHER" id="PTHR44086:SF4">
    <property type="entry name" value="THIOSULFATE SULFURTRANSFERASE_RHODANESE-LIKE DOMAIN-CONTAINING PROTEIN 1-RELATED"/>
    <property type="match status" value="1"/>
</dbReference>
<evidence type="ECO:0000313" key="3">
    <source>
        <dbReference type="EMBL" id="KAG7525901.1"/>
    </source>
</evidence>
<dbReference type="SMART" id="SM00450">
    <property type="entry name" value="RHOD"/>
    <property type="match status" value="1"/>
</dbReference>
<organism evidence="3 4">
    <name type="scientific">Solea senegalensis</name>
    <name type="common">Senegalese sole</name>
    <dbReference type="NCBI Taxonomy" id="28829"/>
    <lineage>
        <taxon>Eukaryota</taxon>
        <taxon>Metazoa</taxon>
        <taxon>Chordata</taxon>
        <taxon>Craniata</taxon>
        <taxon>Vertebrata</taxon>
        <taxon>Euteleostomi</taxon>
        <taxon>Actinopterygii</taxon>
        <taxon>Neopterygii</taxon>
        <taxon>Teleostei</taxon>
        <taxon>Neoteleostei</taxon>
        <taxon>Acanthomorphata</taxon>
        <taxon>Carangaria</taxon>
        <taxon>Pleuronectiformes</taxon>
        <taxon>Pleuronectoidei</taxon>
        <taxon>Soleidae</taxon>
        <taxon>Solea</taxon>
    </lineage>
</organism>
<proteinExistence type="predicted"/>
<feature type="domain" description="Rhodanese" evidence="2">
    <location>
        <begin position="71"/>
        <end position="169"/>
    </location>
</feature>
<dbReference type="AlphaFoldDB" id="A0AAV6TAB6"/>
<keyword evidence="4" id="KW-1185">Reference proteome</keyword>
<dbReference type="Pfam" id="PF00581">
    <property type="entry name" value="Rhodanese"/>
    <property type="match status" value="1"/>
</dbReference>
<dbReference type="InterPro" id="IPR001763">
    <property type="entry name" value="Rhodanese-like_dom"/>
</dbReference>
<evidence type="ECO:0000259" key="2">
    <source>
        <dbReference type="PROSITE" id="PS50206"/>
    </source>
</evidence>
<comment type="caution">
    <text evidence="3">The sequence shown here is derived from an EMBL/GenBank/DDBJ whole genome shotgun (WGS) entry which is preliminary data.</text>
</comment>
<dbReference type="EMBL" id="JAGKHQ010000001">
    <property type="protein sequence ID" value="KAG7525901.1"/>
    <property type="molecule type" value="Genomic_DNA"/>
</dbReference>
<dbReference type="Proteomes" id="UP000693946">
    <property type="component" value="Linkage Group LG1"/>
</dbReference>
<protein>
    <recommendedName>
        <fullName evidence="2">Rhodanese domain-containing protein</fullName>
    </recommendedName>
</protein>
<gene>
    <name evidence="3" type="ORF">JOB18_033430</name>
</gene>
<accession>A0AAV6TAB6</accession>
<sequence>MAATLTQLSPVNATSLCIYILIFSQVAAGITCKPGPTYGAILRTFTTSPACRESFEHDTVVTYSQLKTMLATGDIQLFDVRSPAEFEDGHIPTAVNIPLDNLEGSLKLSPEEFEQMFEVKAPGKSDTNIVFQCKSGNRSAKALDIACLLGFNRARHYKGGYIEWIEREEKSL</sequence>
<dbReference type="PROSITE" id="PS50206">
    <property type="entry name" value="RHODANESE_3"/>
    <property type="match status" value="1"/>
</dbReference>
<feature type="signal peptide" evidence="1">
    <location>
        <begin position="1"/>
        <end position="28"/>
    </location>
</feature>
<evidence type="ECO:0000256" key="1">
    <source>
        <dbReference type="SAM" id="SignalP"/>
    </source>
</evidence>
<reference evidence="3 4" key="1">
    <citation type="journal article" date="2021" name="Sci. Rep.">
        <title>Chromosome anchoring in Senegalese sole (Solea senegalensis) reveals sex-associated markers and genome rearrangements in flatfish.</title>
        <authorList>
            <person name="Guerrero-Cozar I."/>
            <person name="Gomez-Garrido J."/>
            <person name="Berbel C."/>
            <person name="Martinez-Blanch J.F."/>
            <person name="Alioto T."/>
            <person name="Claros M.G."/>
            <person name="Gagnaire P.A."/>
            <person name="Manchado M."/>
        </authorList>
    </citation>
    <scope>NUCLEOTIDE SEQUENCE [LARGE SCALE GENOMIC DNA]</scope>
    <source>
        <strain evidence="3">Sse05_10M</strain>
    </source>
</reference>
<name>A0AAV6TAB6_SOLSE</name>
<dbReference type="PANTHER" id="PTHR44086">
    <property type="entry name" value="THIOSULFATE SULFURTRANSFERASE RDL2, MITOCHONDRIAL-RELATED"/>
    <property type="match status" value="1"/>
</dbReference>
<evidence type="ECO:0000313" key="4">
    <source>
        <dbReference type="Proteomes" id="UP000693946"/>
    </source>
</evidence>